<gene>
    <name evidence="1" type="ORF">C7H19_19635</name>
</gene>
<dbReference type="EMBL" id="PXOH01000029">
    <property type="protein sequence ID" value="PSF33604.1"/>
    <property type="molecule type" value="Genomic_DNA"/>
</dbReference>
<dbReference type="Proteomes" id="UP000239001">
    <property type="component" value="Unassembled WGS sequence"/>
</dbReference>
<reference evidence="1 2" key="1">
    <citation type="submission" date="2018-03" db="EMBL/GenBank/DDBJ databases">
        <title>The ancient ancestry and fast evolution of plastids.</title>
        <authorList>
            <person name="Moore K.R."/>
            <person name="Magnabosco C."/>
            <person name="Momper L."/>
            <person name="Gold D.A."/>
            <person name="Bosak T."/>
            <person name="Fournier G.P."/>
        </authorList>
    </citation>
    <scope>NUCLEOTIDE SEQUENCE [LARGE SCALE GENOMIC DNA]</scope>
    <source>
        <strain evidence="1 2">CCALA 016</strain>
    </source>
</reference>
<dbReference type="AlphaFoldDB" id="A0A2T1LTE0"/>
<dbReference type="Pfam" id="PF08872">
    <property type="entry name" value="KGK"/>
    <property type="match status" value="1"/>
</dbReference>
<organism evidence="1 2">
    <name type="scientific">Aphanothece hegewaldii CCALA 016</name>
    <dbReference type="NCBI Taxonomy" id="2107694"/>
    <lineage>
        <taxon>Bacteria</taxon>
        <taxon>Bacillati</taxon>
        <taxon>Cyanobacteriota</taxon>
        <taxon>Cyanophyceae</taxon>
        <taxon>Oscillatoriophycideae</taxon>
        <taxon>Chroococcales</taxon>
        <taxon>Aphanothecaceae</taxon>
        <taxon>Aphanothece</taxon>
    </lineage>
</organism>
<comment type="caution">
    <text evidence="1">The sequence shown here is derived from an EMBL/GenBank/DDBJ whole genome shotgun (WGS) entry which is preliminary data.</text>
</comment>
<sequence>MSEKKILLNRDDVVSINNYEDKIILSHVTFQVKEFVEDLMKQIDKSEERREKWGQKGVECEILSPNTGWKKGKIRITLEFIPEEPESILDDIRQTIS</sequence>
<accession>A0A2T1LTE0</accession>
<dbReference type="InterPro" id="IPR014971">
    <property type="entry name" value="KGK"/>
</dbReference>
<protein>
    <submittedName>
        <fullName evidence="1">KGK family protein</fullName>
    </submittedName>
</protein>
<dbReference type="RefSeq" id="WP_106458621.1">
    <property type="nucleotide sequence ID" value="NZ_PXOH01000029.1"/>
</dbReference>
<proteinExistence type="predicted"/>
<keyword evidence="2" id="KW-1185">Reference proteome</keyword>
<dbReference type="OrthoDB" id="454733at2"/>
<evidence type="ECO:0000313" key="2">
    <source>
        <dbReference type="Proteomes" id="UP000239001"/>
    </source>
</evidence>
<name>A0A2T1LTE0_9CHRO</name>
<evidence type="ECO:0000313" key="1">
    <source>
        <dbReference type="EMBL" id="PSF33604.1"/>
    </source>
</evidence>
<reference evidence="1 2" key="2">
    <citation type="submission" date="2018-03" db="EMBL/GenBank/DDBJ databases">
        <authorList>
            <person name="Keele B.F."/>
        </authorList>
    </citation>
    <scope>NUCLEOTIDE SEQUENCE [LARGE SCALE GENOMIC DNA]</scope>
    <source>
        <strain evidence="1 2">CCALA 016</strain>
    </source>
</reference>